<dbReference type="InterPro" id="IPR002347">
    <property type="entry name" value="SDR_fam"/>
</dbReference>
<evidence type="ECO:0000313" key="4">
    <source>
        <dbReference type="EMBL" id="MDX6805238.1"/>
    </source>
</evidence>
<dbReference type="PRINTS" id="PR00080">
    <property type="entry name" value="SDRFAMILY"/>
</dbReference>
<evidence type="ECO:0000256" key="1">
    <source>
        <dbReference type="ARBA" id="ARBA00006484"/>
    </source>
</evidence>
<dbReference type="Gene3D" id="3.40.50.720">
    <property type="entry name" value="NAD(P)-binding Rossmann-like Domain"/>
    <property type="match status" value="1"/>
</dbReference>
<dbReference type="PANTHER" id="PTHR43669">
    <property type="entry name" value="5-KETO-D-GLUCONATE 5-REDUCTASE"/>
    <property type="match status" value="1"/>
</dbReference>
<dbReference type="PROSITE" id="PS00061">
    <property type="entry name" value="ADH_SHORT"/>
    <property type="match status" value="1"/>
</dbReference>
<proteinExistence type="inferred from homology"/>
<dbReference type="RefSeq" id="WP_319843363.1">
    <property type="nucleotide sequence ID" value="NZ_JAXAFJ010000002.1"/>
</dbReference>
<dbReference type="Proteomes" id="UP001274321">
    <property type="component" value="Unassembled WGS sequence"/>
</dbReference>
<sequence>MAVPDLTGRVALVTGASRGIGAAIAEALAGAGAHVVAVARTVGGLEKLDDAIRAAGGSATLVPLDVLDFEGVDRLAIALADRFGKLDVLVGNAGVLGPLSPLGHVDQKPWDNVMAVNLTANHRLIKAMDPLLRRSDAGRAVFVSSGAATNIRAYWGPYAVSKAALDALVRTYAEETRSTAIRVNLFNPGATRTKMRQQAMPGEDPQTLPTAADVAQHVLTLVDPAFQETGRLLEARSGRLLAFQPPA</sequence>
<dbReference type="Pfam" id="PF00106">
    <property type="entry name" value="adh_short"/>
    <property type="match status" value="1"/>
</dbReference>
<dbReference type="InterPro" id="IPR036291">
    <property type="entry name" value="NAD(P)-bd_dom_sf"/>
</dbReference>
<dbReference type="SUPFAM" id="SSF51735">
    <property type="entry name" value="NAD(P)-binding Rossmann-fold domains"/>
    <property type="match status" value="1"/>
</dbReference>
<organism evidence="4 5">
    <name type="scientific">Terrihabitans rhizophilus</name>
    <dbReference type="NCBI Taxonomy" id="3092662"/>
    <lineage>
        <taxon>Bacteria</taxon>
        <taxon>Pseudomonadati</taxon>
        <taxon>Pseudomonadota</taxon>
        <taxon>Alphaproteobacteria</taxon>
        <taxon>Hyphomicrobiales</taxon>
        <taxon>Terrihabitans</taxon>
    </lineage>
</organism>
<comment type="similarity">
    <text evidence="1 3">Belongs to the short-chain dehydrogenases/reductases (SDR) family.</text>
</comment>
<comment type="caution">
    <text evidence="4">The sequence shown here is derived from an EMBL/GenBank/DDBJ whole genome shotgun (WGS) entry which is preliminary data.</text>
</comment>
<evidence type="ECO:0000256" key="2">
    <source>
        <dbReference type="ARBA" id="ARBA00023002"/>
    </source>
</evidence>
<accession>A0ABU4RK65</accession>
<keyword evidence="2" id="KW-0560">Oxidoreductase</keyword>
<dbReference type="EMBL" id="JAXAFJ010000002">
    <property type="protein sequence ID" value="MDX6805238.1"/>
    <property type="molecule type" value="Genomic_DNA"/>
</dbReference>
<gene>
    <name evidence="4" type="ORF">SCD90_04095</name>
</gene>
<dbReference type="PANTHER" id="PTHR43669:SF3">
    <property type="entry name" value="ALCOHOL DEHYDROGENASE, PUTATIVE (AFU_ORTHOLOGUE AFUA_3G03445)-RELATED"/>
    <property type="match status" value="1"/>
</dbReference>
<protein>
    <submittedName>
        <fullName evidence="4">SDR family NAD(P)-dependent oxidoreductase</fullName>
    </submittedName>
</protein>
<evidence type="ECO:0000313" key="5">
    <source>
        <dbReference type="Proteomes" id="UP001274321"/>
    </source>
</evidence>
<dbReference type="PRINTS" id="PR00081">
    <property type="entry name" value="GDHRDH"/>
</dbReference>
<reference evidence="4 5" key="1">
    <citation type="submission" date="2023-11" db="EMBL/GenBank/DDBJ databases">
        <authorList>
            <person name="Bao R."/>
        </authorList>
    </citation>
    <scope>NUCLEOTIDE SEQUENCE [LARGE SCALE GENOMIC DNA]</scope>
    <source>
        <strain evidence="4 5">PJ23</strain>
    </source>
</reference>
<name>A0ABU4RK65_9HYPH</name>
<keyword evidence="5" id="KW-1185">Reference proteome</keyword>
<dbReference type="InterPro" id="IPR020904">
    <property type="entry name" value="Sc_DH/Rdtase_CS"/>
</dbReference>
<evidence type="ECO:0000256" key="3">
    <source>
        <dbReference type="RuleBase" id="RU000363"/>
    </source>
</evidence>